<sequence>MSKYNELVAKMREIFQIDRPELDFGIYRILNARAGEINDYLQNRLAEKVHQALSLGSAASAQQLQSELQEAEKSAQALGVNPDSVPKVQELRAKLKEATAGSREHENAVFSHLLTFFSRYYQDGDFISLRRYKGDTYAIPYSGEEVMLHWANKDQYYTKSGENFCNYSFKLDDGRTVHFRLSTADTAKDNRKDNDRERRFALVAAKTVTRVDENGDDYVEELVPVEEVSGIDGNQELIIRFEYAAQSKGTKQEALVTKAVETVLADADVKARWLALGNRAPTEKNPQRTLLEKHLSDYTAKNTADYFIHKDLGGLLRRELDFYIKSEVLHLDDVQNAGAFADIEKNLRLVQCLRSIALELIAFLAQLEDFQKKLWLKKKFVVSSHYCITLDRVPETLWPAVVANERQWAEWKKLGVWDGDAPGTMEDLKAAPYRMVDTAVFDEEFKRLLLANIEDVDKAVDGVIINGDNFQALNLAKYRYQSSIDFVYIDPPYNTVHSKIAYKNQFEHSSWLALISNTLPFTRDLFGGVYSFGFAIDDYEYNNAFHCLKGYFTECDVSTIVINHHPQGSGGRLSRTHEYYIVASPQNAPQYLGFPKEDETEDRQFMRSGTADNNYRAPRGGGVGRWRSFYALLVDPTTKTVVGAEPPPPLGTDYPTEPTAEGLQRIYPINTTGEERVWRSSYETGKVRAEKGELIVTERGAVKQLIDHQDKRETLFSNWIGADFNAGTNGTAVLDNLGLGGGFDYPKSVKTLEQSFWMQSFGKTDFTVLDYFAGSGTTAHATISLNRRDQASRKYVLVEQGEYFETVLKPRIQKVVFSAGWVGGKPTSPETGISHCFKAIKLEGYEDTLNNLQLGRTSGQGDLLSTLPEQAKDDYLLNYMLDVESRGSLLSVEDFRKPFDYTLNVSVDSAGAFEPRKVDLVETFNYLVGLRVKHVDAQPLRGFVIITGTLPSGESCLVLWRDCDMLDYAGVSKLCDRMAINPADNEYDVVYINGDHNIPTVLAQTVEEGGVTRVLKLRQIEPEFLERMFSVEDF</sequence>
<name>A0ACD4P696_9PSED</name>
<keyword evidence="2" id="KW-1185">Reference proteome</keyword>
<accession>A0ACD4P696</accession>
<dbReference type="EMBL" id="CP114035">
    <property type="protein sequence ID" value="WAP63097.1"/>
    <property type="molecule type" value="Genomic_DNA"/>
</dbReference>
<keyword evidence="1" id="KW-0489">Methyltransferase</keyword>
<protein>
    <submittedName>
        <fullName evidence="1">DNA methyltransferase</fullName>
    </submittedName>
</protein>
<organism evidence="1 2">
    <name type="scientific">Pseudomonas fortuita</name>
    <dbReference type="NCBI Taxonomy" id="3233375"/>
    <lineage>
        <taxon>Bacteria</taxon>
        <taxon>Pseudomonadati</taxon>
        <taxon>Pseudomonadota</taxon>
        <taxon>Gammaproteobacteria</taxon>
        <taxon>Pseudomonadales</taxon>
        <taxon>Pseudomonadaceae</taxon>
        <taxon>Pseudomonas</taxon>
    </lineage>
</organism>
<evidence type="ECO:0000313" key="2">
    <source>
        <dbReference type="Proteomes" id="UP001163982"/>
    </source>
</evidence>
<proteinExistence type="predicted"/>
<reference evidence="1" key="1">
    <citation type="journal article" date="2024" name="Int. J. Syst. Evol. Microbiol.">
        <title>Pseudomonas fortuita sp. nov., isolated from the endosphere of a wild yam.</title>
        <authorList>
            <person name="Carlier A."/>
            <person name="Beaumel M."/>
            <person name="Moreau S."/>
            <person name="Acar T."/>
            <person name="Sana T.G."/>
            <person name="Cnockaert M."/>
            <person name="Vandamme P."/>
        </authorList>
    </citation>
    <scope>NUCLEOTIDE SEQUENCE</scope>
    <source>
        <strain evidence="1">GMI12077</strain>
    </source>
</reference>
<evidence type="ECO:0000313" key="1">
    <source>
        <dbReference type="EMBL" id="WAP63097.1"/>
    </source>
</evidence>
<gene>
    <name evidence="1" type="ORF">OZ911_24960</name>
</gene>
<dbReference type="Proteomes" id="UP001163982">
    <property type="component" value="Chromosome"/>
</dbReference>
<keyword evidence="1" id="KW-0808">Transferase</keyword>